<organism evidence="6 7">
    <name type="scientific">Agaribacillus aureus</name>
    <dbReference type="NCBI Taxonomy" id="3051825"/>
    <lineage>
        <taxon>Bacteria</taxon>
        <taxon>Pseudomonadati</taxon>
        <taxon>Bacteroidota</taxon>
        <taxon>Cytophagia</taxon>
        <taxon>Cytophagales</taxon>
        <taxon>Splendidivirgaceae</taxon>
        <taxon>Agaribacillus</taxon>
    </lineage>
</organism>
<gene>
    <name evidence="6" type="ORF">QQ020_01575</name>
</gene>
<evidence type="ECO:0000313" key="7">
    <source>
        <dbReference type="Proteomes" id="UP001172083"/>
    </source>
</evidence>
<evidence type="ECO:0000256" key="2">
    <source>
        <dbReference type="ARBA" id="ARBA00022723"/>
    </source>
</evidence>
<dbReference type="PROSITE" id="PS51257">
    <property type="entry name" value="PROKAR_LIPOPROTEIN"/>
    <property type="match status" value="1"/>
</dbReference>
<keyword evidence="3 4" id="KW-0408">Iron</keyword>
<dbReference type="Gene3D" id="2.120.10.30">
    <property type="entry name" value="TolB, C-terminal domain"/>
    <property type="match status" value="1"/>
</dbReference>
<dbReference type="InterPro" id="IPR055557">
    <property type="entry name" value="DUF7133"/>
</dbReference>
<dbReference type="Pfam" id="PF00034">
    <property type="entry name" value="Cytochrom_C"/>
    <property type="match status" value="1"/>
</dbReference>
<comment type="caution">
    <text evidence="6">The sequence shown here is derived from an EMBL/GenBank/DDBJ whole genome shotgun (WGS) entry which is preliminary data.</text>
</comment>
<evidence type="ECO:0000256" key="3">
    <source>
        <dbReference type="ARBA" id="ARBA00023004"/>
    </source>
</evidence>
<dbReference type="Gene3D" id="1.10.760.10">
    <property type="entry name" value="Cytochrome c-like domain"/>
    <property type="match status" value="1"/>
</dbReference>
<dbReference type="Pfam" id="PF23500">
    <property type="entry name" value="DUF7133"/>
    <property type="match status" value="1"/>
</dbReference>
<evidence type="ECO:0000259" key="5">
    <source>
        <dbReference type="PROSITE" id="PS51007"/>
    </source>
</evidence>
<sequence>MKTWVEDLFIPLFLILLATFLSCSPNNNQESDSLVEELSEDEKRKIENALAGLDIADGLEVSLFASEPMLINPTNIDVDAKGRVWVCEAYNYRPRLNAGNDTLPEGDRIVILEDTDDDGQADQSTVFYQGNEINAALGIAVLGNKVIVSCSPNVWIFTDQNGDDKADKKELLFTGIGGEQHDHAVHAFVFGPDGKLYFNFGNEGKQIFDKQGNPVIDKVGQEVNSSGKPYRQGMIFRCNPDGSEFEVLAHNFRNNYEVAVDSYGGLWQSDNDDDGNKGVRINYVMEYGNYGYTDEMTGAGWRAKRTNMHAEIPKRHWHLNDPGVVPNLLQTGAGSPTGIIVYEGRLLPEKFWDQMIHTDAGPNVVRAYPVTRSGAGYQAEIVNILKGSRDAWFRPVDVCVAPDGSLIIADWYDPGVGGHQMGDQQKGRIYRVAPQGTSYKVPKLDLSTSEAAVNALQSPNHATRYLGWQQLKENGQSAESALESLLTNTNTRMKARAIWLLAIISEQPEKYIIQTLEDADEDIRVTGLRVARSTDPENLTRYLKKMIDDPSMHVKREIAIALRYLNDPKAADLWVALALQYKSGDRWFLEALGIAADPRPDIFFDAWTKRVGDQWNSKEGHDLIWRMRSKDAIPFLGKLIGSDSIDLEAKKRYFRALDFHNDPVKDKLLANLTETGAGNQAEIQRLILNHISSSALHKYNGLAATLDKSLPGVKGTSQYLEWVRKFDLEDQYQELENLMLASPNEEIGQEAARILREKKGMAYFQDLVESKDASRVTNALEALRHIHGEESWALKKYVVFDESRDIAIRRQAVKVLGSGWEEEDKLLKMMVADEVPEDLREAATATLMNAYKESVREKSLSFLKNPQQTEMKPISELVALSGEVGAGHKVFEKLCQSCHQVQGKGLDFGPDLTEIGSKLSKDGLYTSIIYPSAGISFGYEGYVLTLKDQSKDVGYIASRTETSIDLRKNGGITTTYQLEDVVAIEALENSLMIEGLTNAMNQQELVDLVSYLESLKKVESQTDD</sequence>
<evidence type="ECO:0000313" key="6">
    <source>
        <dbReference type="EMBL" id="MDN5210708.1"/>
    </source>
</evidence>
<dbReference type="NCBIfam" id="TIGR02603">
    <property type="entry name" value="CxxCH_TIGR02603"/>
    <property type="match status" value="1"/>
</dbReference>
<evidence type="ECO:0000256" key="4">
    <source>
        <dbReference type="PROSITE-ProRule" id="PRU00433"/>
    </source>
</evidence>
<dbReference type="SUPFAM" id="SSF46626">
    <property type="entry name" value="Cytochrome c"/>
    <property type="match status" value="1"/>
</dbReference>
<dbReference type="InterPro" id="IPR016024">
    <property type="entry name" value="ARM-type_fold"/>
</dbReference>
<dbReference type="PANTHER" id="PTHR33546">
    <property type="entry name" value="LARGE, MULTIFUNCTIONAL SECRETED PROTEIN-RELATED"/>
    <property type="match status" value="1"/>
</dbReference>
<proteinExistence type="predicted"/>
<protein>
    <submittedName>
        <fullName evidence="6">C-type cytochrome</fullName>
    </submittedName>
</protein>
<dbReference type="RefSeq" id="WP_346756049.1">
    <property type="nucleotide sequence ID" value="NZ_JAUJEB010000001.1"/>
</dbReference>
<dbReference type="Gene3D" id="1.25.10.10">
    <property type="entry name" value="Leucine-rich Repeat Variant"/>
    <property type="match status" value="2"/>
</dbReference>
<feature type="domain" description="Cytochrome c" evidence="5">
    <location>
        <begin position="882"/>
        <end position="1016"/>
    </location>
</feature>
<dbReference type="Proteomes" id="UP001172083">
    <property type="component" value="Unassembled WGS sequence"/>
</dbReference>
<accession>A0ABT8L384</accession>
<keyword evidence="2 4" id="KW-0479">Metal-binding</keyword>
<dbReference type="PANTHER" id="PTHR33546:SF1">
    <property type="entry name" value="LARGE, MULTIFUNCTIONAL SECRETED PROTEIN"/>
    <property type="match status" value="1"/>
</dbReference>
<dbReference type="InterPro" id="IPR011042">
    <property type="entry name" value="6-blade_b-propeller_TolB-like"/>
</dbReference>
<dbReference type="InterPro" id="IPR013427">
    <property type="entry name" value="Haem-bd_dom_put"/>
</dbReference>
<dbReference type="SUPFAM" id="SSF48371">
    <property type="entry name" value="ARM repeat"/>
    <property type="match status" value="2"/>
</dbReference>
<dbReference type="EMBL" id="JAUJEB010000001">
    <property type="protein sequence ID" value="MDN5210708.1"/>
    <property type="molecule type" value="Genomic_DNA"/>
</dbReference>
<keyword evidence="1 4" id="KW-0349">Heme</keyword>
<dbReference type="InterPro" id="IPR011041">
    <property type="entry name" value="Quinoprot_gluc/sorb_DH_b-prop"/>
</dbReference>
<dbReference type="InterPro" id="IPR011989">
    <property type="entry name" value="ARM-like"/>
</dbReference>
<dbReference type="NCBIfam" id="TIGR02604">
    <property type="entry name" value="Piru_Ver_Nterm"/>
    <property type="match status" value="1"/>
</dbReference>
<name>A0ABT8L384_9BACT</name>
<dbReference type="SUPFAM" id="SSF50952">
    <property type="entry name" value="Soluble quinoprotein glucose dehydrogenase"/>
    <property type="match status" value="1"/>
</dbReference>
<dbReference type="InterPro" id="IPR013428">
    <property type="entry name" value="Membrane-bound_put_N"/>
</dbReference>
<dbReference type="InterPro" id="IPR036909">
    <property type="entry name" value="Cyt_c-like_dom_sf"/>
</dbReference>
<evidence type="ECO:0000256" key="1">
    <source>
        <dbReference type="ARBA" id="ARBA00022617"/>
    </source>
</evidence>
<dbReference type="InterPro" id="IPR009056">
    <property type="entry name" value="Cyt_c-like_dom"/>
</dbReference>
<dbReference type="PROSITE" id="PS51007">
    <property type="entry name" value="CYTC"/>
    <property type="match status" value="1"/>
</dbReference>
<keyword evidence="7" id="KW-1185">Reference proteome</keyword>
<reference evidence="6" key="1">
    <citation type="submission" date="2023-06" db="EMBL/GenBank/DDBJ databases">
        <title>Genomic of Agaribacillus aureum.</title>
        <authorList>
            <person name="Wang G."/>
        </authorList>
    </citation>
    <scope>NUCLEOTIDE SEQUENCE</scope>
    <source>
        <strain evidence="6">BMA12</strain>
    </source>
</reference>